<reference evidence="1 2" key="1">
    <citation type="submission" date="2023-03" db="EMBL/GenBank/DDBJ databases">
        <title>High recombination rates correlate with genetic variation in Cardiocondyla obscurior ants.</title>
        <authorList>
            <person name="Errbii M."/>
        </authorList>
    </citation>
    <scope>NUCLEOTIDE SEQUENCE [LARGE SCALE GENOMIC DNA]</scope>
    <source>
        <strain evidence="1">Alpha-2009</strain>
        <tissue evidence="1">Whole body</tissue>
    </source>
</reference>
<dbReference type="Proteomes" id="UP001430953">
    <property type="component" value="Unassembled WGS sequence"/>
</dbReference>
<sequence length="121" mass="13854">MHVSRYRSDGVVVIVVNTVVHLAAPQPGLSLRLHFPRSFCGQERQYPSKRQLLSCIVVKKQTRFGIKNRGFAIATRRDQFYGQIQAGIIYRARNVITLTLTQMLLIAERSNEIILELNLVF</sequence>
<comment type="caution">
    <text evidence="1">The sequence shown here is derived from an EMBL/GenBank/DDBJ whole genome shotgun (WGS) entry which is preliminary data.</text>
</comment>
<accession>A0AAW2G325</accession>
<dbReference type="AlphaFoldDB" id="A0AAW2G325"/>
<protein>
    <submittedName>
        <fullName evidence="1">Uncharacterized protein</fullName>
    </submittedName>
</protein>
<proteinExistence type="predicted"/>
<name>A0AAW2G325_9HYME</name>
<keyword evidence="2" id="KW-1185">Reference proteome</keyword>
<dbReference type="EMBL" id="JADYXP020000006">
    <property type="protein sequence ID" value="KAL0122443.1"/>
    <property type="molecule type" value="Genomic_DNA"/>
</dbReference>
<organism evidence="1 2">
    <name type="scientific">Cardiocondyla obscurior</name>
    <dbReference type="NCBI Taxonomy" id="286306"/>
    <lineage>
        <taxon>Eukaryota</taxon>
        <taxon>Metazoa</taxon>
        <taxon>Ecdysozoa</taxon>
        <taxon>Arthropoda</taxon>
        <taxon>Hexapoda</taxon>
        <taxon>Insecta</taxon>
        <taxon>Pterygota</taxon>
        <taxon>Neoptera</taxon>
        <taxon>Endopterygota</taxon>
        <taxon>Hymenoptera</taxon>
        <taxon>Apocrita</taxon>
        <taxon>Aculeata</taxon>
        <taxon>Formicoidea</taxon>
        <taxon>Formicidae</taxon>
        <taxon>Myrmicinae</taxon>
        <taxon>Cardiocondyla</taxon>
    </lineage>
</organism>
<gene>
    <name evidence="1" type="ORF">PUN28_007280</name>
</gene>
<evidence type="ECO:0000313" key="1">
    <source>
        <dbReference type="EMBL" id="KAL0122443.1"/>
    </source>
</evidence>
<evidence type="ECO:0000313" key="2">
    <source>
        <dbReference type="Proteomes" id="UP001430953"/>
    </source>
</evidence>